<name>A0A7X3LH51_9BACL</name>
<dbReference type="InterPro" id="IPR050680">
    <property type="entry name" value="YpeA/RimI_acetyltransf"/>
</dbReference>
<dbReference type="SUPFAM" id="SSF55729">
    <property type="entry name" value="Acyl-CoA N-acyltransferases (Nat)"/>
    <property type="match status" value="1"/>
</dbReference>
<organism evidence="4 5">
    <name type="scientific">Paenibacillus dendrobii</name>
    <dbReference type="NCBI Taxonomy" id="2691084"/>
    <lineage>
        <taxon>Bacteria</taxon>
        <taxon>Bacillati</taxon>
        <taxon>Bacillota</taxon>
        <taxon>Bacilli</taxon>
        <taxon>Bacillales</taxon>
        <taxon>Paenibacillaceae</taxon>
        <taxon>Paenibacillus</taxon>
    </lineage>
</organism>
<dbReference type="PANTHER" id="PTHR43420">
    <property type="entry name" value="ACETYLTRANSFERASE"/>
    <property type="match status" value="1"/>
</dbReference>
<proteinExistence type="predicted"/>
<keyword evidence="1 4" id="KW-0808">Transferase</keyword>
<protein>
    <submittedName>
        <fullName evidence="4">GNAT family N-acetyltransferase</fullName>
    </submittedName>
</protein>
<gene>
    <name evidence="4" type="ORF">GRF59_06075</name>
</gene>
<evidence type="ECO:0000259" key="3">
    <source>
        <dbReference type="PROSITE" id="PS51186"/>
    </source>
</evidence>
<dbReference type="EMBL" id="WUBI01000001">
    <property type="protein sequence ID" value="MWV43193.1"/>
    <property type="molecule type" value="Genomic_DNA"/>
</dbReference>
<evidence type="ECO:0000256" key="1">
    <source>
        <dbReference type="ARBA" id="ARBA00022679"/>
    </source>
</evidence>
<feature type="domain" description="N-acetyltransferase" evidence="3">
    <location>
        <begin position="3"/>
        <end position="161"/>
    </location>
</feature>
<comment type="caution">
    <text evidence="4">The sequence shown here is derived from an EMBL/GenBank/DDBJ whole genome shotgun (WGS) entry which is preliminary data.</text>
</comment>
<dbReference type="Gene3D" id="3.40.630.30">
    <property type="match status" value="1"/>
</dbReference>
<dbReference type="InterPro" id="IPR016181">
    <property type="entry name" value="Acyl_CoA_acyltransferase"/>
</dbReference>
<dbReference type="GO" id="GO:0016747">
    <property type="term" value="F:acyltransferase activity, transferring groups other than amino-acyl groups"/>
    <property type="evidence" value="ECO:0007669"/>
    <property type="project" value="InterPro"/>
</dbReference>
<dbReference type="AlphaFoldDB" id="A0A7X3LH51"/>
<dbReference type="InterPro" id="IPR000182">
    <property type="entry name" value="GNAT_dom"/>
</dbReference>
<dbReference type="PROSITE" id="PS51186">
    <property type="entry name" value="GNAT"/>
    <property type="match status" value="1"/>
</dbReference>
<evidence type="ECO:0000256" key="2">
    <source>
        <dbReference type="ARBA" id="ARBA00023315"/>
    </source>
</evidence>
<keyword evidence="5" id="KW-1185">Reference proteome</keyword>
<evidence type="ECO:0000313" key="4">
    <source>
        <dbReference type="EMBL" id="MWV43193.1"/>
    </source>
</evidence>
<reference evidence="4 5" key="1">
    <citation type="submission" date="2019-12" db="EMBL/GenBank/DDBJ databases">
        <title>Paenibacillus sp. nov., an endophytic bacterium isolated from the stem of Dendrobium.</title>
        <authorList>
            <person name="Zhao R."/>
        </authorList>
    </citation>
    <scope>NUCLEOTIDE SEQUENCE [LARGE SCALE GENOMIC DNA]</scope>
    <source>
        <strain evidence="4 5">HJL G12</strain>
    </source>
</reference>
<dbReference type="Pfam" id="PF00583">
    <property type="entry name" value="Acetyltransf_1"/>
    <property type="match status" value="1"/>
</dbReference>
<keyword evidence="2" id="KW-0012">Acyltransferase</keyword>
<dbReference type="Proteomes" id="UP000460318">
    <property type="component" value="Unassembled WGS sequence"/>
</dbReference>
<sequence length="297" mass="33481">MGMEIKKFSEFSAVELTELWNEGFKGYASDMTMSVETFVKRIPDNQLSMEASVALCDNGRPIGFVMSGFRTVDGRLMAWNGGTGIIPEYRGKGHGRQLIGAALDVYREKGAKVALLEALSENEPAIKLYTKMGYVLIDKLRFYEHKEDLRPDAFSSDKPYVYDYRYGIPQDVQHLNLPVGNMPWQTHWENIVNGQSVIMYDVQGEVAGYALYKRLFDASGEHSSTSLYQCRAVKASEGEAEGLLKALLSLVYAPMDKKVIRRTVNLPLSEQALVRILEEAGFTPRVNQVHMKYILND</sequence>
<dbReference type="CDD" id="cd04301">
    <property type="entry name" value="NAT_SF"/>
    <property type="match status" value="1"/>
</dbReference>
<evidence type="ECO:0000313" key="5">
    <source>
        <dbReference type="Proteomes" id="UP000460318"/>
    </source>
</evidence>
<accession>A0A7X3LH51</accession>